<dbReference type="PROSITE" id="PS51015">
    <property type="entry name" value="YDG"/>
    <property type="match status" value="1"/>
</dbReference>
<dbReference type="Gene3D" id="2.30.280.10">
    <property type="entry name" value="SRA-YDG"/>
    <property type="match status" value="1"/>
</dbReference>
<dbReference type="InterPro" id="IPR036987">
    <property type="entry name" value="SRA-YDG_sf"/>
</dbReference>
<dbReference type="Pfam" id="PF26340">
    <property type="entry name" value="DNA-SBD_ScoMcrA"/>
    <property type="match status" value="1"/>
</dbReference>
<organism evidence="3 4">
    <name type="scientific">Paractinoplanes deccanensis</name>
    <dbReference type="NCBI Taxonomy" id="113561"/>
    <lineage>
        <taxon>Bacteria</taxon>
        <taxon>Bacillati</taxon>
        <taxon>Actinomycetota</taxon>
        <taxon>Actinomycetes</taxon>
        <taxon>Micromonosporales</taxon>
        <taxon>Micromonosporaceae</taxon>
        <taxon>Paractinoplanes</taxon>
    </lineage>
</organism>
<dbReference type="PANTHER" id="PTHR14140:SF27">
    <property type="entry name" value="OS04G0289800 PROTEIN"/>
    <property type="match status" value="1"/>
</dbReference>
<dbReference type="Proteomes" id="UP000609879">
    <property type="component" value="Unassembled WGS sequence"/>
</dbReference>
<dbReference type="EMBL" id="BOMI01000233">
    <property type="protein sequence ID" value="GID81066.1"/>
    <property type="molecule type" value="Genomic_DNA"/>
</dbReference>
<evidence type="ECO:0000256" key="1">
    <source>
        <dbReference type="SAM" id="MobiDB-lite"/>
    </source>
</evidence>
<dbReference type="CDD" id="cd00085">
    <property type="entry name" value="HNHc"/>
    <property type="match status" value="1"/>
</dbReference>
<evidence type="ECO:0000313" key="4">
    <source>
        <dbReference type="Proteomes" id="UP000609879"/>
    </source>
</evidence>
<dbReference type="SMART" id="SM00507">
    <property type="entry name" value="HNHc"/>
    <property type="match status" value="1"/>
</dbReference>
<evidence type="ECO:0000313" key="3">
    <source>
        <dbReference type="EMBL" id="GID81066.1"/>
    </source>
</evidence>
<dbReference type="PANTHER" id="PTHR14140">
    <property type="entry name" value="E3 UBIQUITIN-PROTEIN LIGASE UHRF-RELATED"/>
    <property type="match status" value="1"/>
</dbReference>
<proteinExistence type="predicted"/>
<comment type="caution">
    <text evidence="3">The sequence shown here is derived from an EMBL/GenBank/DDBJ whole genome shotgun (WGS) entry which is preliminary data.</text>
</comment>
<name>A0ABQ3YM42_9ACTN</name>
<evidence type="ECO:0000259" key="2">
    <source>
        <dbReference type="PROSITE" id="PS51015"/>
    </source>
</evidence>
<dbReference type="InterPro" id="IPR003105">
    <property type="entry name" value="SRA_YDG"/>
</dbReference>
<dbReference type="InterPro" id="IPR058813">
    <property type="entry name" value="DNA-SBD_ScoMcrA"/>
</dbReference>
<dbReference type="InterPro" id="IPR045134">
    <property type="entry name" value="UHRF1/2-like"/>
</dbReference>
<protein>
    <recommendedName>
        <fullName evidence="2">YDG domain-containing protein</fullName>
    </recommendedName>
</protein>
<reference evidence="3 4" key="1">
    <citation type="submission" date="2021-01" db="EMBL/GenBank/DDBJ databases">
        <title>Whole genome shotgun sequence of Actinoplanes deccanensis NBRC 13994.</title>
        <authorList>
            <person name="Komaki H."/>
            <person name="Tamura T."/>
        </authorList>
    </citation>
    <scope>NUCLEOTIDE SEQUENCE [LARGE SCALE GENOMIC DNA]</scope>
    <source>
        <strain evidence="3 4">NBRC 13994</strain>
    </source>
</reference>
<sequence length="452" mass="48861">MDLHDVTASLARLRLGRSNGMPSVHQPVALVWAAKRACKGEARLSRWSDIRTELGSAIATLSGSTEADVAAYPVLALAKSDLWELESTEKAPAAHGSGAVRWVNKRNPLLGLSEAAYELLADDAALERFALAAVQKLDEARARLVLDYFEIDATVFRGFGEVPGVAVGTVFADRETVAEHRVHRALQAGIVGTKDTGAESIVVSGGYEDDEDYGDVITYTGHGGRDQNTGLQIADQTPDAVGNAALITSHLAAAPVRVIRGPDPKNPYAPATGYRYDGLFMVERTWQERGRRGFLVCRYRLTRIDPKAGSAANPAATTHRPELPEGTTAPGRRTGVADRIVRAAGLARAVKELHDYTCQVCDIRLAIDGRGYAEGAHIRPLGRPHDGTDTPDNLLCLCPNCHVLFDNGAIVVEDDFHIKSTHTTRATLRTIEGHEVNAASLAYHRCMFPSKY</sequence>
<dbReference type="Gene3D" id="1.10.30.50">
    <property type="match status" value="1"/>
</dbReference>
<keyword evidence="4" id="KW-1185">Reference proteome</keyword>
<feature type="domain" description="YDG" evidence="2">
    <location>
        <begin position="160"/>
        <end position="303"/>
    </location>
</feature>
<accession>A0ABQ3YM42</accession>
<dbReference type="RefSeq" id="WP_239169641.1">
    <property type="nucleotide sequence ID" value="NZ_BAAABO010000005.1"/>
</dbReference>
<dbReference type="SMART" id="SM00466">
    <property type="entry name" value="SRA"/>
    <property type="match status" value="1"/>
</dbReference>
<dbReference type="InterPro" id="IPR003615">
    <property type="entry name" value="HNH_nuc"/>
</dbReference>
<feature type="region of interest" description="Disordered" evidence="1">
    <location>
        <begin position="308"/>
        <end position="332"/>
    </location>
</feature>
<dbReference type="SUPFAM" id="SSF88697">
    <property type="entry name" value="PUA domain-like"/>
    <property type="match status" value="1"/>
</dbReference>
<dbReference type="Pfam" id="PF13391">
    <property type="entry name" value="HNH_2"/>
    <property type="match status" value="1"/>
</dbReference>
<dbReference type="InterPro" id="IPR015947">
    <property type="entry name" value="PUA-like_sf"/>
</dbReference>
<dbReference type="Pfam" id="PF02182">
    <property type="entry name" value="SAD_SRA"/>
    <property type="match status" value="1"/>
</dbReference>
<gene>
    <name evidence="3" type="ORF">Ade02nite_97070</name>
</gene>